<feature type="domain" description="VWFA" evidence="2">
    <location>
        <begin position="88"/>
        <end position="250"/>
    </location>
</feature>
<feature type="signal peptide" evidence="1">
    <location>
        <begin position="1"/>
        <end position="25"/>
    </location>
</feature>
<dbReference type="PROSITE" id="PS50234">
    <property type="entry name" value="VWFA"/>
    <property type="match status" value="1"/>
</dbReference>
<feature type="chain" id="PRO_5007511885" evidence="1">
    <location>
        <begin position="26"/>
        <end position="296"/>
    </location>
</feature>
<dbReference type="NCBIfam" id="TIGR03436">
    <property type="entry name" value="acidobact_VWFA"/>
    <property type="match status" value="1"/>
</dbReference>
<reference evidence="4" key="2">
    <citation type="submission" date="2016-04" db="EMBL/GenBank/DDBJ databases">
        <title>First Complete Genome Sequence of a Subdivision 6 Acidobacterium.</title>
        <authorList>
            <person name="Huang S."/>
            <person name="Vieira S."/>
            <person name="Bunk B."/>
            <person name="Riedel T."/>
            <person name="Sproeer C."/>
            <person name="Overmann J."/>
        </authorList>
    </citation>
    <scope>NUCLEOTIDE SEQUENCE [LARGE SCALE GENOMIC DNA]</scope>
    <source>
        <strain evidence="4">DSM 100886 HEG_-6_39</strain>
    </source>
</reference>
<dbReference type="KEGG" id="abac:LuPra_04244"/>
<dbReference type="SUPFAM" id="SSF53300">
    <property type="entry name" value="vWA-like"/>
    <property type="match status" value="1"/>
</dbReference>
<sequence precursor="true">MILPFAQRAGVLAGLALLAFTSVNARHGIPSVAAQQFTARAELVEVYATVTDGEGRFVTDVARGEFTVLEDGVAQQVTTFADGEQPVSIALAVDRSFSMATGQLEAAKRGGRELLLELGDQDRAMLVAIGSEVDVPVPLTNDRRAVDIALQALDPWGSTALHDAVVTAFDAIEPAPGRRALVIVSDGLERGSRRSASDVLARVRASDVLAYPVVLQGKVPEVLAQLAVTTGGQAYRVKRLADLPGVLRRIAVELRHQYLLGYQPLRPVVSGQYRRIEVRVARQKHHVRARAGYLAR</sequence>
<evidence type="ECO:0000313" key="4">
    <source>
        <dbReference type="Proteomes" id="UP000076079"/>
    </source>
</evidence>
<dbReference type="CDD" id="cd00198">
    <property type="entry name" value="vWFA"/>
    <property type="match status" value="1"/>
</dbReference>
<dbReference type="InterPro" id="IPR017802">
    <property type="entry name" value="VWFA-rel_acidobac-type"/>
</dbReference>
<dbReference type="AlphaFoldDB" id="A0A143PSC7"/>
<organism evidence="3 4">
    <name type="scientific">Luteitalea pratensis</name>
    <dbReference type="NCBI Taxonomy" id="1855912"/>
    <lineage>
        <taxon>Bacteria</taxon>
        <taxon>Pseudomonadati</taxon>
        <taxon>Acidobacteriota</taxon>
        <taxon>Vicinamibacteria</taxon>
        <taxon>Vicinamibacterales</taxon>
        <taxon>Vicinamibacteraceae</taxon>
        <taxon>Luteitalea</taxon>
    </lineage>
</organism>
<evidence type="ECO:0000313" key="3">
    <source>
        <dbReference type="EMBL" id="AMY11000.1"/>
    </source>
</evidence>
<evidence type="ECO:0000259" key="2">
    <source>
        <dbReference type="PROSITE" id="PS50234"/>
    </source>
</evidence>
<dbReference type="OrthoDB" id="109108at2"/>
<dbReference type="InterPro" id="IPR036465">
    <property type="entry name" value="vWFA_dom_sf"/>
</dbReference>
<dbReference type="RefSeq" id="WP_157899499.1">
    <property type="nucleotide sequence ID" value="NZ_CP015136.1"/>
</dbReference>
<dbReference type="STRING" id="1855912.LuPra_04244"/>
<protein>
    <submittedName>
        <fullName evidence="3">VWFA-related Acidobacterial domain protein</fullName>
    </submittedName>
</protein>
<dbReference type="InterPro" id="IPR002035">
    <property type="entry name" value="VWF_A"/>
</dbReference>
<proteinExistence type="predicted"/>
<dbReference type="EMBL" id="CP015136">
    <property type="protein sequence ID" value="AMY11000.1"/>
    <property type="molecule type" value="Genomic_DNA"/>
</dbReference>
<accession>A0A143PSC7</accession>
<reference evidence="3 4" key="1">
    <citation type="journal article" date="2016" name="Genome Announc.">
        <title>First Complete Genome Sequence of a Subdivision 6 Acidobacterium Strain.</title>
        <authorList>
            <person name="Huang S."/>
            <person name="Vieira S."/>
            <person name="Bunk B."/>
            <person name="Riedel T."/>
            <person name="Sproer C."/>
            <person name="Overmann J."/>
        </authorList>
    </citation>
    <scope>NUCLEOTIDE SEQUENCE [LARGE SCALE GENOMIC DNA]</scope>
    <source>
        <strain evidence="4">DSM 100886 HEG_-6_39</strain>
    </source>
</reference>
<gene>
    <name evidence="3" type="ORF">LuPra_04244</name>
</gene>
<evidence type="ECO:0000256" key="1">
    <source>
        <dbReference type="SAM" id="SignalP"/>
    </source>
</evidence>
<dbReference type="SMART" id="SM00327">
    <property type="entry name" value="VWA"/>
    <property type="match status" value="1"/>
</dbReference>
<dbReference type="Proteomes" id="UP000076079">
    <property type="component" value="Chromosome"/>
</dbReference>
<dbReference type="Gene3D" id="3.40.50.410">
    <property type="entry name" value="von Willebrand factor, type A domain"/>
    <property type="match status" value="1"/>
</dbReference>
<keyword evidence="4" id="KW-1185">Reference proteome</keyword>
<dbReference type="Pfam" id="PF13519">
    <property type="entry name" value="VWA_2"/>
    <property type="match status" value="1"/>
</dbReference>
<name>A0A143PSC7_LUTPR</name>
<keyword evidence="1" id="KW-0732">Signal</keyword>